<feature type="compositionally biased region" description="Polar residues" evidence="1">
    <location>
        <begin position="118"/>
        <end position="128"/>
    </location>
</feature>
<keyword evidence="3" id="KW-1185">Reference proteome</keyword>
<sequence length="137" mass="14683">MVALGTELHADMVAQGQESGNTEAQGEGSCASGSLLKTIRCQGDKAEGQGWDGSSCQPHTCWAHKDHWQPQCHVPVIHIHRCQPLATFSVNASDTGKQGYEKVCLSWEEGPGWVPRPSSLQHPQTTPESPEGGLGAR</sequence>
<name>A0ABQ9UQ24_SAGOE</name>
<dbReference type="Proteomes" id="UP001266305">
    <property type="component" value="Unassembled WGS sequence"/>
</dbReference>
<dbReference type="EMBL" id="JASSZA010000011">
    <property type="protein sequence ID" value="KAK2099163.1"/>
    <property type="molecule type" value="Genomic_DNA"/>
</dbReference>
<evidence type="ECO:0000256" key="1">
    <source>
        <dbReference type="SAM" id="MobiDB-lite"/>
    </source>
</evidence>
<comment type="caution">
    <text evidence="2">The sequence shown here is derived from an EMBL/GenBank/DDBJ whole genome shotgun (WGS) entry which is preliminary data.</text>
</comment>
<reference evidence="2 3" key="1">
    <citation type="submission" date="2023-05" db="EMBL/GenBank/DDBJ databases">
        <title>B98-5 Cell Line De Novo Hybrid Assembly: An Optical Mapping Approach.</title>
        <authorList>
            <person name="Kananen K."/>
            <person name="Auerbach J.A."/>
            <person name="Kautto E."/>
            <person name="Blachly J.S."/>
        </authorList>
    </citation>
    <scope>NUCLEOTIDE SEQUENCE [LARGE SCALE GENOMIC DNA]</scope>
    <source>
        <strain evidence="2">B95-8</strain>
        <tissue evidence="2">Cell line</tissue>
    </source>
</reference>
<organism evidence="2 3">
    <name type="scientific">Saguinus oedipus</name>
    <name type="common">Cotton-top tamarin</name>
    <name type="synonym">Oedipomidas oedipus</name>
    <dbReference type="NCBI Taxonomy" id="9490"/>
    <lineage>
        <taxon>Eukaryota</taxon>
        <taxon>Metazoa</taxon>
        <taxon>Chordata</taxon>
        <taxon>Craniata</taxon>
        <taxon>Vertebrata</taxon>
        <taxon>Euteleostomi</taxon>
        <taxon>Mammalia</taxon>
        <taxon>Eutheria</taxon>
        <taxon>Euarchontoglires</taxon>
        <taxon>Primates</taxon>
        <taxon>Haplorrhini</taxon>
        <taxon>Platyrrhini</taxon>
        <taxon>Cebidae</taxon>
        <taxon>Callitrichinae</taxon>
        <taxon>Saguinus</taxon>
    </lineage>
</organism>
<gene>
    <name evidence="2" type="ORF">P7K49_024614</name>
</gene>
<feature type="region of interest" description="Disordered" evidence="1">
    <location>
        <begin position="113"/>
        <end position="137"/>
    </location>
</feature>
<accession>A0ABQ9UQ24</accession>
<protein>
    <submittedName>
        <fullName evidence="2">Uncharacterized protein</fullName>
    </submittedName>
</protein>
<evidence type="ECO:0000313" key="2">
    <source>
        <dbReference type="EMBL" id="KAK2099163.1"/>
    </source>
</evidence>
<proteinExistence type="predicted"/>
<evidence type="ECO:0000313" key="3">
    <source>
        <dbReference type="Proteomes" id="UP001266305"/>
    </source>
</evidence>